<keyword evidence="1" id="KW-0472">Membrane</keyword>
<accession>A0AAU6P2S4</accession>
<sequence>MEERFFTVKEATLNNNCPECYNNTGLHLTFKQKFIETKLYKSITNETSQEIECKVCNTIIYPARWTDDIDRVYNYHQRAFIPKKASTKLKQLAWLIIGVSIIVAAGIITALVLWQ</sequence>
<dbReference type="RefSeq" id="WP_338732626.1">
    <property type="nucleotide sequence ID" value="NZ_CP136924.1"/>
</dbReference>
<protein>
    <submittedName>
        <fullName evidence="2">Uncharacterized protein</fullName>
    </submittedName>
</protein>
<evidence type="ECO:0000313" key="3">
    <source>
        <dbReference type="EMBL" id="WXA13401.1"/>
    </source>
</evidence>
<evidence type="ECO:0000256" key="1">
    <source>
        <dbReference type="SAM" id="Phobius"/>
    </source>
</evidence>
<dbReference type="EMBL" id="CP136925">
    <property type="protein sequence ID" value="WXA13401.1"/>
    <property type="molecule type" value="Genomic_DNA"/>
</dbReference>
<dbReference type="EMBL" id="CP136924">
    <property type="protein sequence ID" value="WXA04180.1"/>
    <property type="molecule type" value="Genomic_DNA"/>
</dbReference>
<dbReference type="AlphaFoldDB" id="A0AAU6P2S4"/>
<keyword evidence="1" id="KW-1133">Transmembrane helix</keyword>
<organism evidence="2 4">
    <name type="scientific">Mangrovimonas cancribranchiae</name>
    <dbReference type="NCBI Taxonomy" id="3080055"/>
    <lineage>
        <taxon>Bacteria</taxon>
        <taxon>Pseudomonadati</taxon>
        <taxon>Bacteroidota</taxon>
        <taxon>Flavobacteriia</taxon>
        <taxon>Flavobacteriales</taxon>
        <taxon>Flavobacteriaceae</taxon>
        <taxon>Mangrovimonas</taxon>
    </lineage>
</organism>
<name>A0AAU6P2S4_9FLAO</name>
<proteinExistence type="predicted"/>
<evidence type="ECO:0000313" key="4">
    <source>
        <dbReference type="Proteomes" id="UP001368318"/>
    </source>
</evidence>
<evidence type="ECO:0000313" key="2">
    <source>
        <dbReference type="EMBL" id="WXA04180.1"/>
    </source>
</evidence>
<dbReference type="Proteomes" id="UP001368318">
    <property type="component" value="Chromosome"/>
</dbReference>
<keyword evidence="1" id="KW-0812">Transmembrane</keyword>
<keyword evidence="4" id="KW-1185">Reference proteome</keyword>
<dbReference type="KEGG" id="mcaa:R3L15_00660"/>
<feature type="transmembrane region" description="Helical" evidence="1">
    <location>
        <begin position="92"/>
        <end position="114"/>
    </location>
</feature>
<gene>
    <name evidence="3" type="ORF">R3L15_00660</name>
    <name evidence="2" type="ORF">R3L16_06735</name>
</gene>
<reference evidence="2 4" key="1">
    <citation type="submission" date="2023-10" db="EMBL/GenBank/DDBJ databases">
        <title>Culture-based analysis of two novel bacteria associated with mangrove crab gills.</title>
        <authorList>
            <person name="Yang X."/>
            <person name="Garuglieri E."/>
            <person name="Van Goethem M.W."/>
            <person name="Fusi M."/>
            <person name="Marasco R."/>
            <person name="Daffonchio D.G."/>
        </authorList>
    </citation>
    <scope>NUCLEOTIDE SEQUENCE [LARGE SCALE GENOMIC DNA]</scope>
    <source>
        <strain evidence="3">UG2-1</strain>
        <strain evidence="2">UG2-2</strain>
        <strain evidence="4">UG2_2</strain>
    </source>
</reference>